<dbReference type="SUPFAM" id="SSF48464">
    <property type="entry name" value="ENTH/VHS domain"/>
    <property type="match status" value="1"/>
</dbReference>
<feature type="region of interest" description="Disordered" evidence="1">
    <location>
        <begin position="342"/>
        <end position="365"/>
    </location>
</feature>
<protein>
    <recommendedName>
        <fullName evidence="3">VHS domain-containing protein</fullName>
    </recommendedName>
</protein>
<evidence type="ECO:0000313" key="2">
    <source>
        <dbReference type="EMBL" id="BAN41762.1"/>
    </source>
</evidence>
<evidence type="ECO:0008006" key="3">
    <source>
        <dbReference type="Google" id="ProtNLM"/>
    </source>
</evidence>
<reference evidence="2" key="1">
    <citation type="submission" date="2012-06" db="EMBL/GenBank/DDBJ databases">
        <title>Short 5' UTR of Entamoeba genes.</title>
        <authorList>
            <person name="Hiranuka K."/>
            <person name="Kumagai M."/>
            <person name="Wakaguri H."/>
            <person name="Suzuki Y."/>
            <person name="Sugano S."/>
            <person name="Watanabe J."/>
            <person name="Makioka A."/>
        </authorList>
    </citation>
    <scope>NUCLEOTIDE SEQUENCE</scope>
    <source>
        <strain evidence="2">IP1</strain>
    </source>
</reference>
<proteinExistence type="evidence at transcript level"/>
<feature type="compositionally biased region" description="Polar residues" evidence="1">
    <location>
        <begin position="351"/>
        <end position="365"/>
    </location>
</feature>
<sequence>MSVKLSDLVNAAGDDAKDSPTQTEMQTILSVIEKITSADHILRNQIEDKMKLYDAKKISDVQMCSILTLADYIVQNSPLSRTQVANLSFIALLQSIGKMKKQFGSVNTVEAKVRELIYKWGTYFPNELSEYVVLRQKYCKNGVIDPNTTSTVFLPTSLTSLIPHVEHTLRKASTYFETGVGDINSIKRHAEKLYTKYKVECEYCRRMSSRYDAKLLKEADEIGKRLETVIKKCDDEITGSKKINVTNFVSLNKDDVKTAPRKTTLHLQPPPMSPQTRSIVSPSTFYGNSAFTKRESPFEASSYTGNSFVYTHKASPSPLQTAKATQIMVPIAQPNTGDIFAFDEDLPTKPPTSSLNPQAQQPSFL</sequence>
<dbReference type="AlphaFoldDB" id="S0B752"/>
<evidence type="ECO:0000256" key="1">
    <source>
        <dbReference type="SAM" id="MobiDB-lite"/>
    </source>
</evidence>
<dbReference type="VEuPathDB" id="AmoebaDB:EIN_222380"/>
<organism evidence="2">
    <name type="scientific">Entamoeba invadens</name>
    <dbReference type="NCBI Taxonomy" id="33085"/>
    <lineage>
        <taxon>Eukaryota</taxon>
        <taxon>Amoebozoa</taxon>
        <taxon>Evosea</taxon>
        <taxon>Archamoebae</taxon>
        <taxon>Mastigamoebida</taxon>
        <taxon>Entamoebidae</taxon>
        <taxon>Entamoeba</taxon>
    </lineage>
</organism>
<accession>S0B752</accession>
<dbReference type="EMBL" id="AK423342">
    <property type="protein sequence ID" value="BAN41762.1"/>
    <property type="molecule type" value="mRNA"/>
</dbReference>
<dbReference type="InterPro" id="IPR008942">
    <property type="entry name" value="ENTH_VHS"/>
</dbReference>
<dbReference type="Gene3D" id="1.25.40.90">
    <property type="match status" value="1"/>
</dbReference>
<name>S0B752_ENTIV</name>